<keyword evidence="1" id="KW-0472">Membrane</keyword>
<evidence type="ECO:0000313" key="2">
    <source>
        <dbReference type="EMBL" id="OPA79365.1"/>
    </source>
</evidence>
<protein>
    <recommendedName>
        <fullName evidence="4">DUF2269 domain-containing protein</fullName>
    </recommendedName>
</protein>
<dbReference type="OrthoDB" id="69600at2"/>
<dbReference type="RefSeq" id="WP_078498365.1">
    <property type="nucleotide sequence ID" value="NZ_MSZX01000003.1"/>
</dbReference>
<organism evidence="2 3">
    <name type="scientific">Paenibacillus selenitireducens</name>
    <dbReference type="NCBI Taxonomy" id="1324314"/>
    <lineage>
        <taxon>Bacteria</taxon>
        <taxon>Bacillati</taxon>
        <taxon>Bacillota</taxon>
        <taxon>Bacilli</taxon>
        <taxon>Bacillales</taxon>
        <taxon>Paenibacillaceae</taxon>
        <taxon>Paenibacillus</taxon>
    </lineage>
</organism>
<proteinExistence type="predicted"/>
<keyword evidence="1" id="KW-0812">Transmembrane</keyword>
<keyword evidence="3" id="KW-1185">Reference proteome</keyword>
<dbReference type="Proteomes" id="UP000190188">
    <property type="component" value="Unassembled WGS sequence"/>
</dbReference>
<feature type="transmembrane region" description="Helical" evidence="1">
    <location>
        <begin position="78"/>
        <end position="98"/>
    </location>
</feature>
<sequence>MSWLQLLVLVHVLSAIIGIGPTYFGHVLMRRNQTVAEYRSALQITKYLDFFPKIGGSIAVLSGLWLFFAGSYGTFTQLWLLGSLILFVLIQIIVLGFITPAMGKLRQWLLIPANERLQRFPAEQQHTVNRINNLFYAASTLGVILFIFMIMKP</sequence>
<dbReference type="Pfam" id="PF10027">
    <property type="entry name" value="DUF2269"/>
    <property type="match status" value="1"/>
</dbReference>
<accession>A0A1T2XHT0</accession>
<dbReference type="STRING" id="1324314.BVG16_09795"/>
<feature type="transmembrane region" description="Helical" evidence="1">
    <location>
        <begin position="50"/>
        <end position="72"/>
    </location>
</feature>
<evidence type="ECO:0000256" key="1">
    <source>
        <dbReference type="SAM" id="Phobius"/>
    </source>
</evidence>
<dbReference type="AlphaFoldDB" id="A0A1T2XHT0"/>
<gene>
    <name evidence="2" type="ORF">BVG16_09795</name>
</gene>
<keyword evidence="1" id="KW-1133">Transmembrane helix</keyword>
<dbReference type="InterPro" id="IPR018729">
    <property type="entry name" value="DUF2269_transmembrane"/>
</dbReference>
<reference evidence="2 3" key="1">
    <citation type="submission" date="2017-01" db="EMBL/GenBank/DDBJ databases">
        <title>Genome analysis of Paenibacillus selenitrireducens ES3-24.</title>
        <authorList>
            <person name="Xu D."/>
            <person name="Yao R."/>
            <person name="Zheng S."/>
        </authorList>
    </citation>
    <scope>NUCLEOTIDE SEQUENCE [LARGE SCALE GENOMIC DNA]</scope>
    <source>
        <strain evidence="2 3">ES3-24</strain>
    </source>
</reference>
<dbReference type="EMBL" id="MSZX01000003">
    <property type="protein sequence ID" value="OPA79365.1"/>
    <property type="molecule type" value="Genomic_DNA"/>
</dbReference>
<name>A0A1T2XHT0_9BACL</name>
<evidence type="ECO:0000313" key="3">
    <source>
        <dbReference type="Proteomes" id="UP000190188"/>
    </source>
</evidence>
<feature type="transmembrane region" description="Helical" evidence="1">
    <location>
        <begin position="134"/>
        <end position="151"/>
    </location>
</feature>
<comment type="caution">
    <text evidence="2">The sequence shown here is derived from an EMBL/GenBank/DDBJ whole genome shotgun (WGS) entry which is preliminary data.</text>
</comment>
<feature type="transmembrane region" description="Helical" evidence="1">
    <location>
        <begin position="6"/>
        <end position="29"/>
    </location>
</feature>
<evidence type="ECO:0008006" key="4">
    <source>
        <dbReference type="Google" id="ProtNLM"/>
    </source>
</evidence>